<protein>
    <submittedName>
        <fullName evidence="1">Uncharacterized protein</fullName>
    </submittedName>
</protein>
<sequence>MPDKRSEILEKAPLHYAPTNEFGVVYLFASIAPKFRIRVEEIRAAFPDCIAYQKTGNGEKKIRIEFEFKSRNFKTHKHSPEACDWIVCWEDNWPDCPDNLRIIELKHYFGFGTKIWIQPVISDQTQGLNKNKLTWGLSANSSIGDLLLIYRASPTKAITDIFVRTGELVKEKASWRKGTSYFAEIKRVCKLESPVFWEDLRKDKFIKTAYFVRNNMQGNIDATEYWHFIYEKIIKRNPEINKILERYSPEKL</sequence>
<dbReference type="SUPFAM" id="SSF88697">
    <property type="entry name" value="PUA domain-like"/>
    <property type="match status" value="1"/>
</dbReference>
<keyword evidence="2" id="KW-1185">Reference proteome</keyword>
<organism evidence="1 2">
    <name type="scientific">Labilibaculum manganireducens</name>
    <dbReference type="NCBI Taxonomy" id="1940525"/>
    <lineage>
        <taxon>Bacteria</taxon>
        <taxon>Pseudomonadati</taxon>
        <taxon>Bacteroidota</taxon>
        <taxon>Bacteroidia</taxon>
        <taxon>Marinilabiliales</taxon>
        <taxon>Marinifilaceae</taxon>
        <taxon>Labilibaculum</taxon>
    </lineage>
</organism>
<dbReference type="InterPro" id="IPR015947">
    <property type="entry name" value="PUA-like_sf"/>
</dbReference>
<comment type="caution">
    <text evidence="1">The sequence shown here is derived from an EMBL/GenBank/DDBJ whole genome shotgun (WGS) entry which is preliminary data.</text>
</comment>
<accession>A0A2N3IAH4</accession>
<name>A0A2N3IAH4_9BACT</name>
<evidence type="ECO:0000313" key="2">
    <source>
        <dbReference type="Proteomes" id="UP000233618"/>
    </source>
</evidence>
<proteinExistence type="predicted"/>
<dbReference type="RefSeq" id="WP_101309319.1">
    <property type="nucleotide sequence ID" value="NZ_MVDE01000009.1"/>
</dbReference>
<gene>
    <name evidence="1" type="ORF">BZG01_08060</name>
</gene>
<dbReference type="Proteomes" id="UP000233618">
    <property type="component" value="Unassembled WGS sequence"/>
</dbReference>
<evidence type="ECO:0000313" key="1">
    <source>
        <dbReference type="EMBL" id="PKQ67332.1"/>
    </source>
</evidence>
<dbReference type="AlphaFoldDB" id="A0A2N3IAH4"/>
<reference evidence="1 2" key="1">
    <citation type="journal article" date="2017" name="Front. Microbiol.">
        <title>Labilibaculum manganireducens gen. nov., sp. nov. and Labilibaculum filiforme sp. nov., Novel Bacteroidetes Isolated from Subsurface Sediments of the Baltic Sea.</title>
        <authorList>
            <person name="Vandieken V."/>
            <person name="Marshall I.P."/>
            <person name="Niemann H."/>
            <person name="Engelen B."/>
            <person name="Cypionka H."/>
        </authorList>
    </citation>
    <scope>NUCLEOTIDE SEQUENCE [LARGE SCALE GENOMIC DNA]</scope>
    <source>
        <strain evidence="1 2">59.10-2M</strain>
    </source>
</reference>
<dbReference type="EMBL" id="MVDE01000009">
    <property type="protein sequence ID" value="PKQ67332.1"/>
    <property type="molecule type" value="Genomic_DNA"/>
</dbReference>